<organism evidence="5 6">
    <name type="scientific">Prorocentrum cordatum</name>
    <dbReference type="NCBI Taxonomy" id="2364126"/>
    <lineage>
        <taxon>Eukaryota</taxon>
        <taxon>Sar</taxon>
        <taxon>Alveolata</taxon>
        <taxon>Dinophyceae</taxon>
        <taxon>Prorocentrales</taxon>
        <taxon>Prorocentraceae</taxon>
        <taxon>Prorocentrum</taxon>
    </lineage>
</organism>
<dbReference type="PROSITE" id="PS00606">
    <property type="entry name" value="KS3_1"/>
    <property type="match status" value="1"/>
</dbReference>
<dbReference type="CDD" id="cd00833">
    <property type="entry name" value="PKS"/>
    <property type="match status" value="1"/>
</dbReference>
<keyword evidence="1" id="KW-0596">Phosphopantetheine</keyword>
<dbReference type="InterPro" id="IPR016039">
    <property type="entry name" value="Thiolase-like"/>
</dbReference>
<keyword evidence="3" id="KW-0808">Transferase</keyword>
<dbReference type="InterPro" id="IPR050091">
    <property type="entry name" value="PKS_NRPS_Biosynth_Enz"/>
</dbReference>
<evidence type="ECO:0000313" key="5">
    <source>
        <dbReference type="EMBL" id="CAK0797683.1"/>
    </source>
</evidence>
<dbReference type="Pfam" id="PF02801">
    <property type="entry name" value="Ketoacyl-synt_C"/>
    <property type="match status" value="1"/>
</dbReference>
<keyword evidence="2" id="KW-0597">Phosphoprotein</keyword>
<comment type="caution">
    <text evidence="5">The sequence shown here is derived from an EMBL/GenBank/DDBJ whole genome shotgun (WGS) entry which is preliminary data.</text>
</comment>
<dbReference type="EMBL" id="CAUYUJ010001792">
    <property type="protein sequence ID" value="CAK0797683.1"/>
    <property type="molecule type" value="Genomic_DNA"/>
</dbReference>
<name>A0ABN9Q3E6_9DINO</name>
<dbReference type="SMART" id="SM00825">
    <property type="entry name" value="PKS_KS"/>
    <property type="match status" value="1"/>
</dbReference>
<evidence type="ECO:0000313" key="6">
    <source>
        <dbReference type="Proteomes" id="UP001189429"/>
    </source>
</evidence>
<sequence length="953" mass="102744">GSAKQCSAMTLACGMLVEVGGLPGPARPALEARDTEPMDLNGARAQLVSVDHAAGKWTAATFDGHVVAVDSQYLREMDGEELADYDFVLGPASDVDIVGRSLAECLDARGYAVVKLFVSADDAADMLSAARQLEDEGHFERLAVEFERGYLGRDGSAKTLLLDPSEASAPGYVRDSPLRVMDSNVGSISDMLAPHTRDSLGFGIYSRTSMLLTRPLADGDDDRYAPAEVDDGDAEGYLHTMYRKKLALLQFVGPAEGTLTLFSLTSGGQDVTLRAEPHTLVLVSAARFEYEHKMAKDSLTLTSFFLSEPAVFSIDTVEADPELLLKSLSSGPAPPLGEKVAIQAMYCRYGGHSDGPDKFWTGICRAGADGVTEIPELRWDNTPYYDPDMEFGGAYCKHGCFGIPGVDLFDSKFFEISQAEAKCMDPVQRQVLEVSYMALLELGYDKTSLQRKSQNIGHFVGIDKDDWMCMGAAGSIKLDGVHSAAGAANAITSNRFSYTFNLKGTSMTIDTACSSSLVCIHVSKLHLRYKDNEPMPASVVNGINLMLSPGPFIGCCAAGMLTHNGRCFTFDKSADGYCRGELSGSLGFKLDQKFDNGESMYALLSGSYSNQDGRSATMTAPNGPAQEKCIQGVLREAKISAADIDCFECHGTGTALGDPIEVGSFRKAMSSVERRQPVVISSSKSAIAHGEGGAGLAGFFKCIAQVSHNEGAAGLHLRNRNPHLDVEGFPVQMLTEAVTMANDSAFSGVSSFGFGGTNAHGHAWGKNVYTSRGAVRQSRDVNKTFERKLMSAPPAEVTMNGDDVAEWDTTGIDPRAEPDSKWKISLEDDGVAAWEKDEALEDFGEEFFIRGDHNGWEPEALEMSESVRGLWTGTVSLGSSGEASFQVICDGDSDKVIHPRLPRCTMKAAKIEGPRKAGRDLSWCIVGEPGEAYRVEFFQQDGYVSVTWFRRVG</sequence>
<dbReference type="Proteomes" id="UP001189429">
    <property type="component" value="Unassembled WGS sequence"/>
</dbReference>
<dbReference type="InterPro" id="IPR030834">
    <property type="entry name" value="PKS_assoc_dom"/>
</dbReference>
<dbReference type="PANTHER" id="PTHR43775">
    <property type="entry name" value="FATTY ACID SYNTHASE"/>
    <property type="match status" value="1"/>
</dbReference>
<dbReference type="NCBIfam" id="TIGR04556">
    <property type="entry name" value="PKS_assoc"/>
    <property type="match status" value="1"/>
</dbReference>
<reference evidence="5" key="1">
    <citation type="submission" date="2023-10" db="EMBL/GenBank/DDBJ databases">
        <authorList>
            <person name="Chen Y."/>
            <person name="Shah S."/>
            <person name="Dougan E. K."/>
            <person name="Thang M."/>
            <person name="Chan C."/>
        </authorList>
    </citation>
    <scope>NUCLEOTIDE SEQUENCE [LARGE SCALE GENOMIC DNA]</scope>
</reference>
<gene>
    <name evidence="5" type="ORF">PCOR1329_LOCUS6694</name>
</gene>
<dbReference type="Gene3D" id="3.40.47.10">
    <property type="match status" value="1"/>
</dbReference>
<dbReference type="SUPFAM" id="SSF53901">
    <property type="entry name" value="Thiolase-like"/>
    <property type="match status" value="1"/>
</dbReference>
<dbReference type="InterPro" id="IPR018201">
    <property type="entry name" value="Ketoacyl_synth_AS"/>
</dbReference>
<keyword evidence="6" id="KW-1185">Reference proteome</keyword>
<dbReference type="InterPro" id="IPR014030">
    <property type="entry name" value="Ketoacyl_synth_N"/>
</dbReference>
<dbReference type="PANTHER" id="PTHR43775:SF37">
    <property type="entry name" value="SI:DKEY-61P9.11"/>
    <property type="match status" value="1"/>
</dbReference>
<accession>A0ABN9Q3E6</accession>
<evidence type="ECO:0000256" key="3">
    <source>
        <dbReference type="ARBA" id="ARBA00022679"/>
    </source>
</evidence>
<evidence type="ECO:0000259" key="4">
    <source>
        <dbReference type="PROSITE" id="PS52004"/>
    </source>
</evidence>
<dbReference type="InterPro" id="IPR014031">
    <property type="entry name" value="Ketoacyl_synth_C"/>
</dbReference>
<feature type="non-terminal residue" evidence="5">
    <location>
        <position position="1"/>
    </location>
</feature>
<dbReference type="PROSITE" id="PS52004">
    <property type="entry name" value="KS3_2"/>
    <property type="match status" value="1"/>
</dbReference>
<dbReference type="Pfam" id="PF00109">
    <property type="entry name" value="ketoacyl-synt"/>
    <property type="match status" value="1"/>
</dbReference>
<evidence type="ECO:0000256" key="1">
    <source>
        <dbReference type="ARBA" id="ARBA00022450"/>
    </source>
</evidence>
<dbReference type="InterPro" id="IPR020841">
    <property type="entry name" value="PKS_Beta-ketoAc_synthase_dom"/>
</dbReference>
<feature type="domain" description="Ketosynthase family 3 (KS3)" evidence="4">
    <location>
        <begin position="337"/>
        <end position="765"/>
    </location>
</feature>
<protein>
    <recommendedName>
        <fullName evidence="4">Ketosynthase family 3 (KS3) domain-containing protein</fullName>
    </recommendedName>
</protein>
<proteinExistence type="predicted"/>
<evidence type="ECO:0000256" key="2">
    <source>
        <dbReference type="ARBA" id="ARBA00022553"/>
    </source>
</evidence>